<reference evidence="4" key="1">
    <citation type="journal article" date="2023" name="Science">
        <title>Genome structures resolve the early diversification of teleost fishes.</title>
        <authorList>
            <person name="Parey E."/>
            <person name="Louis A."/>
            <person name="Montfort J."/>
            <person name="Bouchez O."/>
            <person name="Roques C."/>
            <person name="Iampietro C."/>
            <person name="Lluch J."/>
            <person name="Castinel A."/>
            <person name="Donnadieu C."/>
            <person name="Desvignes T."/>
            <person name="Floi Bucao C."/>
            <person name="Jouanno E."/>
            <person name="Wen M."/>
            <person name="Mejri S."/>
            <person name="Dirks R."/>
            <person name="Jansen H."/>
            <person name="Henkel C."/>
            <person name="Chen W.J."/>
            <person name="Zahm M."/>
            <person name="Cabau C."/>
            <person name="Klopp C."/>
            <person name="Thompson A.W."/>
            <person name="Robinson-Rechavi M."/>
            <person name="Braasch I."/>
            <person name="Lecointre G."/>
            <person name="Bobe J."/>
            <person name="Postlethwait J.H."/>
            <person name="Berthelot C."/>
            <person name="Roest Crollius H."/>
            <person name="Guiguen Y."/>
        </authorList>
    </citation>
    <scope>NUCLEOTIDE SEQUENCE</scope>
    <source>
        <strain evidence="4">Concon-B</strain>
    </source>
</reference>
<evidence type="ECO:0000256" key="1">
    <source>
        <dbReference type="SAM" id="MobiDB-lite"/>
    </source>
</evidence>
<keyword evidence="5" id="KW-1185">Reference proteome</keyword>
<dbReference type="Gene3D" id="2.60.40.10">
    <property type="entry name" value="Immunoglobulins"/>
    <property type="match status" value="2"/>
</dbReference>
<organism evidence="4 5">
    <name type="scientific">Conger conger</name>
    <name type="common">Conger eel</name>
    <name type="synonym">Muraena conger</name>
    <dbReference type="NCBI Taxonomy" id="82655"/>
    <lineage>
        <taxon>Eukaryota</taxon>
        <taxon>Metazoa</taxon>
        <taxon>Chordata</taxon>
        <taxon>Craniata</taxon>
        <taxon>Vertebrata</taxon>
        <taxon>Euteleostomi</taxon>
        <taxon>Actinopterygii</taxon>
        <taxon>Neopterygii</taxon>
        <taxon>Teleostei</taxon>
        <taxon>Anguilliformes</taxon>
        <taxon>Congridae</taxon>
        <taxon>Conger</taxon>
    </lineage>
</organism>
<keyword evidence="2" id="KW-1133">Transmembrane helix</keyword>
<dbReference type="InterPro" id="IPR003961">
    <property type="entry name" value="FN3_dom"/>
</dbReference>
<dbReference type="PROSITE" id="PS50853">
    <property type="entry name" value="FN3"/>
    <property type="match status" value="1"/>
</dbReference>
<feature type="transmembrane region" description="Helical" evidence="2">
    <location>
        <begin position="230"/>
        <end position="252"/>
    </location>
</feature>
<name>A0A9Q1HQ70_CONCO</name>
<evidence type="ECO:0000256" key="2">
    <source>
        <dbReference type="SAM" id="Phobius"/>
    </source>
</evidence>
<proteinExistence type="predicted"/>
<dbReference type="GO" id="GO:0005886">
    <property type="term" value="C:plasma membrane"/>
    <property type="evidence" value="ECO:0007669"/>
    <property type="project" value="TreeGrafter"/>
</dbReference>
<dbReference type="Pfam" id="PF01108">
    <property type="entry name" value="Tissue_fac"/>
    <property type="match status" value="1"/>
</dbReference>
<dbReference type="OrthoDB" id="8724082at2759"/>
<protein>
    <recommendedName>
        <fullName evidence="3">Fibronectin type-III domain-containing protein</fullName>
    </recommendedName>
</protein>
<dbReference type="InterPro" id="IPR050650">
    <property type="entry name" value="Type-II_Cytokine-TF_Rcpt"/>
</dbReference>
<feature type="domain" description="Fibronectin type-III" evidence="3">
    <location>
        <begin position="122"/>
        <end position="221"/>
    </location>
</feature>
<dbReference type="GO" id="GO:0004896">
    <property type="term" value="F:cytokine receptor activity"/>
    <property type="evidence" value="ECO:0007669"/>
    <property type="project" value="TreeGrafter"/>
</dbReference>
<feature type="region of interest" description="Disordered" evidence="1">
    <location>
        <begin position="313"/>
        <end position="334"/>
    </location>
</feature>
<accession>A0A9Q1HQ70</accession>
<gene>
    <name evidence="4" type="ORF">COCON_G00194370</name>
</gene>
<dbReference type="SUPFAM" id="SSF49265">
    <property type="entry name" value="Fibronectin type III"/>
    <property type="match status" value="2"/>
</dbReference>
<dbReference type="InterPro" id="IPR013783">
    <property type="entry name" value="Ig-like_fold"/>
</dbReference>
<sequence>MYFKEAIRILFVLQVIYKVEPSELPPPQNVRIESKNLHNELHWSAVNETFPVEYAVQFYFHENFGWRDVPSCSPTSAVYCDFSSVGSPSVNLTLRVRARSGNQTSAWSKSEPFLPHEQTRLGPPEVTLFPGVHSNSLRVQMSIAHPKLKEEYGVSLKYRVVYWEQTSVTHEYLKTSNSSITLKSLKLGRNYCVQVQYTVPYATRLRVGDLSTPVCTSVPDDKEISRRTEAIVAAVCVVLFGALICVCLLAILKNYDFLKRALQPAIGPPDHLHAFLKEEFNQLPNSNVTTPDPEESVTYVHEDEEKDLLGCLYPVPPSHAAPGNSLSDPRPPQL</sequence>
<dbReference type="PANTHER" id="PTHR20859">
    <property type="entry name" value="INTERFERON/INTERLEUKIN RECEPTOR"/>
    <property type="match status" value="1"/>
</dbReference>
<keyword evidence="2" id="KW-0472">Membrane</keyword>
<dbReference type="AlphaFoldDB" id="A0A9Q1HQ70"/>
<dbReference type="Pfam" id="PF09294">
    <property type="entry name" value="Interfer-bind"/>
    <property type="match status" value="1"/>
</dbReference>
<evidence type="ECO:0000313" key="4">
    <source>
        <dbReference type="EMBL" id="KAJ8255573.1"/>
    </source>
</evidence>
<dbReference type="PANTHER" id="PTHR20859:SF91">
    <property type="match status" value="1"/>
</dbReference>
<dbReference type="InterPro" id="IPR036116">
    <property type="entry name" value="FN3_sf"/>
</dbReference>
<keyword evidence="2" id="KW-0812">Transmembrane</keyword>
<evidence type="ECO:0000313" key="5">
    <source>
        <dbReference type="Proteomes" id="UP001152803"/>
    </source>
</evidence>
<dbReference type="Proteomes" id="UP001152803">
    <property type="component" value="Unassembled WGS sequence"/>
</dbReference>
<dbReference type="InterPro" id="IPR015373">
    <property type="entry name" value="Interferon/interleukin_rcp_dom"/>
</dbReference>
<comment type="caution">
    <text evidence="4">The sequence shown here is derived from an EMBL/GenBank/DDBJ whole genome shotgun (WGS) entry which is preliminary data.</text>
</comment>
<evidence type="ECO:0000259" key="3">
    <source>
        <dbReference type="PROSITE" id="PS50853"/>
    </source>
</evidence>
<dbReference type="EMBL" id="JAFJMO010000015">
    <property type="protein sequence ID" value="KAJ8255573.1"/>
    <property type="molecule type" value="Genomic_DNA"/>
</dbReference>